<comment type="caution">
    <text evidence="1">The sequence shown here is derived from an EMBL/GenBank/DDBJ whole genome shotgun (WGS) entry which is preliminary data.</text>
</comment>
<dbReference type="AlphaFoldDB" id="A0AAV7P916"/>
<gene>
    <name evidence="1" type="ORF">NDU88_002219</name>
</gene>
<proteinExistence type="predicted"/>
<name>A0AAV7P916_PLEWA</name>
<evidence type="ECO:0000313" key="2">
    <source>
        <dbReference type="Proteomes" id="UP001066276"/>
    </source>
</evidence>
<organism evidence="1 2">
    <name type="scientific">Pleurodeles waltl</name>
    <name type="common">Iberian ribbed newt</name>
    <dbReference type="NCBI Taxonomy" id="8319"/>
    <lineage>
        <taxon>Eukaryota</taxon>
        <taxon>Metazoa</taxon>
        <taxon>Chordata</taxon>
        <taxon>Craniata</taxon>
        <taxon>Vertebrata</taxon>
        <taxon>Euteleostomi</taxon>
        <taxon>Amphibia</taxon>
        <taxon>Batrachia</taxon>
        <taxon>Caudata</taxon>
        <taxon>Salamandroidea</taxon>
        <taxon>Salamandridae</taxon>
        <taxon>Pleurodelinae</taxon>
        <taxon>Pleurodeles</taxon>
    </lineage>
</organism>
<dbReference type="EMBL" id="JANPWB010000011">
    <property type="protein sequence ID" value="KAJ1123752.1"/>
    <property type="molecule type" value="Genomic_DNA"/>
</dbReference>
<accession>A0AAV7P916</accession>
<keyword evidence="2" id="KW-1185">Reference proteome</keyword>
<reference evidence="1" key="1">
    <citation type="journal article" date="2022" name="bioRxiv">
        <title>Sequencing and chromosome-scale assembly of the giantPleurodeles waltlgenome.</title>
        <authorList>
            <person name="Brown T."/>
            <person name="Elewa A."/>
            <person name="Iarovenko S."/>
            <person name="Subramanian E."/>
            <person name="Araus A.J."/>
            <person name="Petzold A."/>
            <person name="Susuki M."/>
            <person name="Suzuki K.-i.T."/>
            <person name="Hayashi T."/>
            <person name="Toyoda A."/>
            <person name="Oliveira C."/>
            <person name="Osipova E."/>
            <person name="Leigh N.D."/>
            <person name="Simon A."/>
            <person name="Yun M.H."/>
        </authorList>
    </citation>
    <scope>NUCLEOTIDE SEQUENCE</scope>
    <source>
        <strain evidence="1">20211129_DDA</strain>
        <tissue evidence="1">Liver</tissue>
    </source>
</reference>
<dbReference type="Proteomes" id="UP001066276">
    <property type="component" value="Chromosome 7"/>
</dbReference>
<protein>
    <submittedName>
        <fullName evidence="1">Uncharacterized protein</fullName>
    </submittedName>
</protein>
<sequence>MKRWITEILKLYRGSAPPGVVWDALKAGTRGETLNYGLNCEKRRTIAIIKAHTELAQLELQIVELARNNLPMQDILDQITATKARVTQMYLERDVIKAQTRRQECYEFSEKVGKLLAYETRQKVTRGFITSNKDEDGQTVNGN</sequence>
<evidence type="ECO:0000313" key="1">
    <source>
        <dbReference type="EMBL" id="KAJ1123752.1"/>
    </source>
</evidence>